<dbReference type="AlphaFoldDB" id="A0A2J5HJJ0"/>
<name>A0A2J5HJJ0_9EURO</name>
<accession>A0A2J5HJJ0</accession>
<evidence type="ECO:0000313" key="1">
    <source>
        <dbReference type="EMBL" id="PLN77264.1"/>
    </source>
</evidence>
<gene>
    <name evidence="1" type="ORF">BDW42DRAFT_6312</name>
</gene>
<organism evidence="1 2">
    <name type="scientific">Aspergillus taichungensis</name>
    <dbReference type="NCBI Taxonomy" id="482145"/>
    <lineage>
        <taxon>Eukaryota</taxon>
        <taxon>Fungi</taxon>
        <taxon>Dikarya</taxon>
        <taxon>Ascomycota</taxon>
        <taxon>Pezizomycotina</taxon>
        <taxon>Eurotiomycetes</taxon>
        <taxon>Eurotiomycetidae</taxon>
        <taxon>Eurotiales</taxon>
        <taxon>Aspergillaceae</taxon>
        <taxon>Aspergillus</taxon>
        <taxon>Aspergillus subgen. Circumdati</taxon>
    </lineage>
</organism>
<protein>
    <submittedName>
        <fullName evidence="1">Uncharacterized protein</fullName>
    </submittedName>
</protein>
<dbReference type="EMBL" id="KZ559599">
    <property type="protein sequence ID" value="PLN77264.1"/>
    <property type="molecule type" value="Genomic_DNA"/>
</dbReference>
<evidence type="ECO:0000313" key="2">
    <source>
        <dbReference type="Proteomes" id="UP000235023"/>
    </source>
</evidence>
<sequence>MDPKSNPKSDGSPWHEILDASDTCLEVYLSCDGLFMRNIQLLSKSLSTYRAWSSPFSPEFHPWDFYQVKHESRLDYLKIDSHIRGVLVCCANARIVGIHGLSDTSKAFREFIDLMNRSMSNRYKLWIYFPLNSHEYIKAAWIRKFKICRGPASNPILVLQTSLGRTVTFGPQFSARTVDQYEYHSLVRDGDGAISGIFHDGLDPTTRYISEVGVTCDEQYDVGLSEPPSLDTRSEPPAVPPGRGSIASTWYMTQASLKDLVKVQVCKDKDQSHHPCLGILLFYSDEHIESIGQVRWDHDLHHETTRPMYIENGFIDGRVYIKDIRSGIHDTELDVERRAWQKVPEDGIIVWWFSQLGDKIIIYDD</sequence>
<proteinExistence type="predicted"/>
<dbReference type="OrthoDB" id="5153231at2759"/>
<dbReference type="Proteomes" id="UP000235023">
    <property type="component" value="Unassembled WGS sequence"/>
</dbReference>
<reference evidence="2" key="1">
    <citation type="submission" date="2017-12" db="EMBL/GenBank/DDBJ databases">
        <authorList>
            <consortium name="DOE Joint Genome Institute"/>
            <person name="Mondo S.J."/>
            <person name="Kjaerbolling I."/>
            <person name="Vesth T.C."/>
            <person name="Frisvad J.C."/>
            <person name="Nybo J.L."/>
            <person name="Theobald S."/>
            <person name="Kuo A."/>
            <person name="Bowyer P."/>
            <person name="Matsuda Y."/>
            <person name="Lyhne E.K."/>
            <person name="Kogle M.E."/>
            <person name="Clum A."/>
            <person name="Lipzen A."/>
            <person name="Salamov A."/>
            <person name="Ngan C.Y."/>
            <person name="Daum C."/>
            <person name="Chiniquy J."/>
            <person name="Barry K."/>
            <person name="LaButti K."/>
            <person name="Haridas S."/>
            <person name="Simmons B.A."/>
            <person name="Magnuson J.K."/>
            <person name="Mortensen U.H."/>
            <person name="Larsen T.O."/>
            <person name="Grigoriev I.V."/>
            <person name="Baker S.E."/>
            <person name="Andersen M.R."/>
            <person name="Nordberg H.P."/>
            <person name="Cantor M.N."/>
            <person name="Hua S.X."/>
        </authorList>
    </citation>
    <scope>NUCLEOTIDE SEQUENCE [LARGE SCALE GENOMIC DNA]</scope>
    <source>
        <strain evidence="2">IBT 19404</strain>
    </source>
</reference>
<keyword evidence="2" id="KW-1185">Reference proteome</keyword>